<organism evidence="5 6">
    <name type="scientific">Caldinitratiruptor microaerophilus</name>
    <dbReference type="NCBI Taxonomy" id="671077"/>
    <lineage>
        <taxon>Bacteria</taxon>
        <taxon>Bacillati</taxon>
        <taxon>Bacillota</taxon>
        <taxon>Clostridia</taxon>
        <taxon>Eubacteriales</taxon>
        <taxon>Symbiobacteriaceae</taxon>
        <taxon>Caldinitratiruptor</taxon>
    </lineage>
</organism>
<keyword evidence="1" id="KW-0378">Hydrolase</keyword>
<feature type="domain" description="PPM-type phosphatase" evidence="4">
    <location>
        <begin position="521"/>
        <end position="731"/>
    </location>
</feature>
<dbReference type="PANTHER" id="PTHR43156">
    <property type="entry name" value="STAGE II SPORULATION PROTEIN E-RELATED"/>
    <property type="match status" value="1"/>
</dbReference>
<name>A0AA35G6Y6_9FIRM</name>
<feature type="compositionally biased region" description="Low complexity" evidence="2">
    <location>
        <begin position="745"/>
        <end position="768"/>
    </location>
</feature>
<protein>
    <recommendedName>
        <fullName evidence="4">PPM-type phosphatase domain-containing protein</fullName>
    </recommendedName>
</protein>
<dbReference type="Pfam" id="PF07228">
    <property type="entry name" value="SpoIIE"/>
    <property type="match status" value="1"/>
</dbReference>
<feature type="transmembrane region" description="Helical" evidence="3">
    <location>
        <begin position="232"/>
        <end position="250"/>
    </location>
</feature>
<dbReference type="PANTHER" id="PTHR43156:SF2">
    <property type="entry name" value="STAGE II SPORULATION PROTEIN E"/>
    <property type="match status" value="1"/>
</dbReference>
<evidence type="ECO:0000313" key="6">
    <source>
        <dbReference type="Proteomes" id="UP001163687"/>
    </source>
</evidence>
<keyword evidence="3" id="KW-0472">Membrane</keyword>
<keyword evidence="6" id="KW-1185">Reference proteome</keyword>
<feature type="transmembrane region" description="Helical" evidence="3">
    <location>
        <begin position="204"/>
        <end position="225"/>
    </location>
</feature>
<keyword evidence="3" id="KW-1133">Transmembrane helix</keyword>
<feature type="transmembrane region" description="Helical" evidence="3">
    <location>
        <begin position="115"/>
        <end position="135"/>
    </location>
</feature>
<dbReference type="Proteomes" id="UP001163687">
    <property type="component" value="Chromosome"/>
</dbReference>
<reference evidence="5" key="1">
    <citation type="submission" date="2022-03" db="EMBL/GenBank/DDBJ databases">
        <title>Complete genome sequence of Caldinitratiruptor microaerophilus.</title>
        <authorList>
            <person name="Mukaiyama R."/>
            <person name="Nishiyama T."/>
            <person name="Ueda K."/>
        </authorList>
    </citation>
    <scope>NUCLEOTIDE SEQUENCE</scope>
    <source>
        <strain evidence="5">JCM 16183</strain>
    </source>
</reference>
<feature type="transmembrane region" description="Helical" evidence="3">
    <location>
        <begin position="84"/>
        <end position="103"/>
    </location>
</feature>
<dbReference type="InterPro" id="IPR036457">
    <property type="entry name" value="PPM-type-like_dom_sf"/>
</dbReference>
<feature type="transmembrane region" description="Helical" evidence="3">
    <location>
        <begin position="147"/>
        <end position="168"/>
    </location>
</feature>
<sequence length="774" mass="78735">MPSVEGAARSGAGRPAWTARVAAVWPWPLLAVLLGLLLGRAPVLGHAGPFGLAWVAALRVTGAPTGVLSALAAALGMAAQGGGLRSLPALRAVVSVVIVWVVARGRRETERGAPAVPPAAGTATAALAAGVAAAVGTGVLSSAGLDWIRTALEAGTAAVLAAVMVRGLTVRPSGARPAPGAAGSLLTVVLLLGVVAGLQDLQAVVAGIPPVPLASVAGSLAVLVASASAGPLAGAASGLLVGLAGLLAGPPGLPGLLRFSAEGTAFGTAGLLGGVFRDLGRTGSALGYLLAYVFLRALRQDAPPSYVWGEAAAALVAAAGLLVLPRGWLVQASGGVVAGALAAATEPAGRTSGGHAGAALLRERIGAVARLLRDVHLALTAGHRPPAQAPAVPDAIAPLVGQVVERVCHQCNLYRHCWENEFYRTYQVFHDLWERVEESGPLPTRLPPEELQRFCAYPGEVIASLNAVHDLVTAEGEARERAAEGRSVLALQVQALAGMLEHLAGALETAPDTAPPRYRVRTGVARMAKRGSLVSGDTHRALPLRGNRFLLALSDGMGAGRGAAAGSQEAMDTLVGLLEAGYPVQAAVQLVNAALVLKEPEGEHFATLDIALIDLSSGRADFVKVGAPPSILWRGRDVQWVRAEVPPAGIVYPLPLEAELRALRPGDWLILATDGLWAREGEAAGDRWLRALLATQGPSGPEELAQALLARALAGDRDGPADDITVLVAHLEPLGAADPGRTGEAPPATLPAAAARADPAERGPVPARRAPRGR</sequence>
<dbReference type="EMBL" id="AP025628">
    <property type="protein sequence ID" value="BDG62041.1"/>
    <property type="molecule type" value="Genomic_DNA"/>
</dbReference>
<feature type="transmembrane region" description="Helical" evidence="3">
    <location>
        <begin position="305"/>
        <end position="324"/>
    </location>
</feature>
<dbReference type="KEGG" id="cmic:caldi_31310"/>
<feature type="transmembrane region" description="Helical" evidence="3">
    <location>
        <begin position="20"/>
        <end position="39"/>
    </location>
</feature>
<feature type="transmembrane region" description="Helical" evidence="3">
    <location>
        <begin position="51"/>
        <end position="78"/>
    </location>
</feature>
<proteinExistence type="predicted"/>
<dbReference type="InterPro" id="IPR052016">
    <property type="entry name" value="Bact_Sigma-Reg"/>
</dbReference>
<dbReference type="PROSITE" id="PS51746">
    <property type="entry name" value="PPM_2"/>
    <property type="match status" value="1"/>
</dbReference>
<dbReference type="SUPFAM" id="SSF81606">
    <property type="entry name" value="PP2C-like"/>
    <property type="match status" value="1"/>
</dbReference>
<dbReference type="SMART" id="SM00331">
    <property type="entry name" value="PP2C_SIG"/>
    <property type="match status" value="1"/>
</dbReference>
<gene>
    <name evidence="5" type="ORF">caldi_31310</name>
</gene>
<accession>A0AA35G6Y6</accession>
<dbReference type="RefSeq" id="WP_264842650.1">
    <property type="nucleotide sequence ID" value="NZ_AP025628.1"/>
</dbReference>
<evidence type="ECO:0000256" key="1">
    <source>
        <dbReference type="ARBA" id="ARBA00022801"/>
    </source>
</evidence>
<dbReference type="Gene3D" id="3.60.40.10">
    <property type="entry name" value="PPM-type phosphatase domain"/>
    <property type="match status" value="1"/>
</dbReference>
<evidence type="ECO:0000313" key="5">
    <source>
        <dbReference type="EMBL" id="BDG62041.1"/>
    </source>
</evidence>
<dbReference type="InterPro" id="IPR045768">
    <property type="entry name" value="SpoIIE_N"/>
</dbReference>
<evidence type="ECO:0000256" key="3">
    <source>
        <dbReference type="SAM" id="Phobius"/>
    </source>
</evidence>
<dbReference type="InterPro" id="IPR001932">
    <property type="entry name" value="PPM-type_phosphatase-like_dom"/>
</dbReference>
<evidence type="ECO:0000259" key="4">
    <source>
        <dbReference type="PROSITE" id="PS51746"/>
    </source>
</evidence>
<feature type="region of interest" description="Disordered" evidence="2">
    <location>
        <begin position="735"/>
        <end position="774"/>
    </location>
</feature>
<keyword evidence="3" id="KW-0812">Transmembrane</keyword>
<dbReference type="AlphaFoldDB" id="A0AA35G6Y6"/>
<feature type="transmembrane region" description="Helical" evidence="3">
    <location>
        <begin position="180"/>
        <end position="198"/>
    </location>
</feature>
<dbReference type="Pfam" id="PF19732">
    <property type="entry name" value="SpoIIE_N"/>
    <property type="match status" value="1"/>
</dbReference>
<dbReference type="GO" id="GO:0016791">
    <property type="term" value="F:phosphatase activity"/>
    <property type="evidence" value="ECO:0007669"/>
    <property type="project" value="TreeGrafter"/>
</dbReference>
<evidence type="ECO:0000256" key="2">
    <source>
        <dbReference type="SAM" id="MobiDB-lite"/>
    </source>
</evidence>